<dbReference type="InterPro" id="IPR001763">
    <property type="entry name" value="Rhodanese-like_dom"/>
</dbReference>
<dbReference type="EMBL" id="KV454485">
    <property type="protein sequence ID" value="ODV59536.1"/>
    <property type="molecule type" value="Genomic_DNA"/>
</dbReference>
<dbReference type="FunCoup" id="A0A1D2VD24">
    <property type="interactions" value="569"/>
</dbReference>
<dbReference type="RefSeq" id="XP_020045843.1">
    <property type="nucleotide sequence ID" value="XM_020193669.1"/>
</dbReference>
<dbReference type="PANTHER" id="PTHR44086">
    <property type="entry name" value="THIOSULFATE SULFURTRANSFERASE RDL2, MITOCHONDRIAL-RELATED"/>
    <property type="match status" value="1"/>
</dbReference>
<dbReference type="AlphaFoldDB" id="A0A1D2VD24"/>
<dbReference type="GO" id="GO:0005739">
    <property type="term" value="C:mitochondrion"/>
    <property type="evidence" value="ECO:0007669"/>
    <property type="project" value="TreeGrafter"/>
</dbReference>
<gene>
    <name evidence="2" type="ORF">ASCRUDRAFT_76932</name>
</gene>
<dbReference type="Pfam" id="PF00581">
    <property type="entry name" value="Rhodanese"/>
    <property type="match status" value="1"/>
</dbReference>
<sequence length="206" mass="23459">MANCKMVMSKIPIGKGIQRVFVQPIICFRGISFLNQSRVNNIHIGYNGYNRYVRINGHSRHSNLRFYSNNPEETPGENSCISKTYEAKNYKFEDIKKVIEGMDESASSAVLIDVREPEEYNSGHIPKSINLPLKTTPGALDLDEEKFEEIFGFEKPGIDRELIFYCHAGVRSTTAEELAGTFGYKKRGNYIGSFQDWVEKKGEIEN</sequence>
<dbReference type="SMART" id="SM00450">
    <property type="entry name" value="RHOD"/>
    <property type="match status" value="1"/>
</dbReference>
<dbReference type="PANTHER" id="PTHR44086:SF10">
    <property type="entry name" value="THIOSULFATE SULFURTRANSFERASE_RHODANESE-LIKE DOMAIN-CONTAINING PROTEIN 3"/>
    <property type="match status" value="1"/>
</dbReference>
<dbReference type="InterPro" id="IPR036873">
    <property type="entry name" value="Rhodanese-like_dom_sf"/>
</dbReference>
<feature type="domain" description="Rhodanese" evidence="1">
    <location>
        <begin position="105"/>
        <end position="206"/>
    </location>
</feature>
<dbReference type="Proteomes" id="UP000095038">
    <property type="component" value="Unassembled WGS sequence"/>
</dbReference>
<dbReference type="Gene3D" id="3.40.250.10">
    <property type="entry name" value="Rhodanese-like domain"/>
    <property type="match status" value="1"/>
</dbReference>
<protein>
    <submittedName>
        <fullName evidence="2">Rhodanese-like protein</fullName>
    </submittedName>
</protein>
<dbReference type="GO" id="GO:0004792">
    <property type="term" value="F:thiosulfate-cyanide sulfurtransferase activity"/>
    <property type="evidence" value="ECO:0007669"/>
    <property type="project" value="TreeGrafter"/>
</dbReference>
<dbReference type="PROSITE" id="PS50206">
    <property type="entry name" value="RHODANESE_3"/>
    <property type="match status" value="1"/>
</dbReference>
<dbReference type="STRING" id="1344418.A0A1D2VD24"/>
<dbReference type="InParanoid" id="A0A1D2VD24"/>
<proteinExistence type="predicted"/>
<dbReference type="CDD" id="cd01519">
    <property type="entry name" value="RHOD_HSP67B2"/>
    <property type="match status" value="1"/>
</dbReference>
<evidence type="ECO:0000259" key="1">
    <source>
        <dbReference type="PROSITE" id="PS50206"/>
    </source>
</evidence>
<keyword evidence="3" id="KW-1185">Reference proteome</keyword>
<dbReference type="SUPFAM" id="SSF52821">
    <property type="entry name" value="Rhodanese/Cell cycle control phosphatase"/>
    <property type="match status" value="1"/>
</dbReference>
<dbReference type="OrthoDB" id="566238at2759"/>
<dbReference type="GeneID" id="30967305"/>
<evidence type="ECO:0000313" key="3">
    <source>
        <dbReference type="Proteomes" id="UP000095038"/>
    </source>
</evidence>
<accession>A0A1D2VD24</accession>
<evidence type="ECO:0000313" key="2">
    <source>
        <dbReference type="EMBL" id="ODV59536.1"/>
    </source>
</evidence>
<organism evidence="2 3">
    <name type="scientific">Ascoidea rubescens DSM 1968</name>
    <dbReference type="NCBI Taxonomy" id="1344418"/>
    <lineage>
        <taxon>Eukaryota</taxon>
        <taxon>Fungi</taxon>
        <taxon>Dikarya</taxon>
        <taxon>Ascomycota</taxon>
        <taxon>Saccharomycotina</taxon>
        <taxon>Saccharomycetes</taxon>
        <taxon>Ascoideaceae</taxon>
        <taxon>Ascoidea</taxon>
    </lineage>
</organism>
<name>A0A1D2VD24_9ASCO</name>
<reference evidence="3" key="1">
    <citation type="submission" date="2016-05" db="EMBL/GenBank/DDBJ databases">
        <title>Comparative genomics of biotechnologically important yeasts.</title>
        <authorList>
            <consortium name="DOE Joint Genome Institute"/>
            <person name="Riley R."/>
            <person name="Haridas S."/>
            <person name="Wolfe K.H."/>
            <person name="Lopes M.R."/>
            <person name="Hittinger C.T."/>
            <person name="Goker M."/>
            <person name="Salamov A."/>
            <person name="Wisecaver J."/>
            <person name="Long T.M."/>
            <person name="Aerts A.L."/>
            <person name="Barry K."/>
            <person name="Choi C."/>
            <person name="Clum A."/>
            <person name="Coughlan A.Y."/>
            <person name="Deshpande S."/>
            <person name="Douglass A.P."/>
            <person name="Hanson S.J."/>
            <person name="Klenk H.-P."/>
            <person name="Labutti K."/>
            <person name="Lapidus A."/>
            <person name="Lindquist E."/>
            <person name="Lipzen A."/>
            <person name="Meier-Kolthoff J.P."/>
            <person name="Ohm R.A."/>
            <person name="Otillar R.P."/>
            <person name="Pangilinan J."/>
            <person name="Peng Y."/>
            <person name="Rokas A."/>
            <person name="Rosa C.A."/>
            <person name="Scheuner C."/>
            <person name="Sibirny A.A."/>
            <person name="Slot J.C."/>
            <person name="Stielow J.B."/>
            <person name="Sun H."/>
            <person name="Kurtzman C.P."/>
            <person name="Blackwell M."/>
            <person name="Grigoriev I.V."/>
            <person name="Jeffries T.W."/>
        </authorList>
    </citation>
    <scope>NUCLEOTIDE SEQUENCE [LARGE SCALE GENOMIC DNA]</scope>
    <source>
        <strain evidence="3">DSM 1968</strain>
    </source>
</reference>